<evidence type="ECO:0000313" key="5">
    <source>
        <dbReference type="EMBL" id="MPL98668.1"/>
    </source>
</evidence>
<protein>
    <recommendedName>
        <fullName evidence="2">CRISPR system Cms protein Csm4</fullName>
    </recommendedName>
</protein>
<keyword evidence="3" id="KW-0694">RNA-binding</keyword>
<evidence type="ECO:0000256" key="1">
    <source>
        <dbReference type="ARBA" id="ARBA00005772"/>
    </source>
</evidence>
<dbReference type="EMBL" id="VSSQ01000621">
    <property type="protein sequence ID" value="MPL98668.1"/>
    <property type="molecule type" value="Genomic_DNA"/>
</dbReference>
<dbReference type="GO" id="GO:0003723">
    <property type="term" value="F:RNA binding"/>
    <property type="evidence" value="ECO:0007669"/>
    <property type="project" value="UniProtKB-KW"/>
</dbReference>
<keyword evidence="4" id="KW-0051">Antiviral defense</keyword>
<proteinExistence type="inferred from homology"/>
<dbReference type="InterPro" id="IPR005510">
    <property type="entry name" value="Csm4"/>
</dbReference>
<gene>
    <name evidence="5" type="ORF">SDC9_44875</name>
</gene>
<sequence length="317" mass="35443">MNTYKARIKINGRLLTPLRADTIFGHVAWGIARHEGAESLEAFLDSFATFPPLVMSSAFPAGCIPVPQLYNDLANPSDPNAYSRLKKSKRLRYIPISTINNGNPINHDVVGEAASSLLYEETRVQTLHNTVDRLRGGTLEEVGLFQTRDTWLYRIDPREGIKRPAFLDIYIASDMDVERIDTLIRWAFESGFGAKSSSGAGWVELQGIEAFSLPNKGNRAMALAPFVLENPAEVDNLKADIFVRHGMLAQEFGAYMNPFKKPILFFDEGSTFVPKHEKCFIGSMVKDIHRDRRIRQHGLAPILWLEDGGAPPISRSV</sequence>
<reference evidence="5" key="1">
    <citation type="submission" date="2019-08" db="EMBL/GenBank/DDBJ databases">
        <authorList>
            <person name="Kucharzyk K."/>
            <person name="Murdoch R.W."/>
            <person name="Higgins S."/>
            <person name="Loffler F."/>
        </authorList>
    </citation>
    <scope>NUCLEOTIDE SEQUENCE</scope>
</reference>
<evidence type="ECO:0000256" key="2">
    <source>
        <dbReference type="ARBA" id="ARBA00016109"/>
    </source>
</evidence>
<comment type="caution">
    <text evidence="5">The sequence shown here is derived from an EMBL/GenBank/DDBJ whole genome shotgun (WGS) entry which is preliminary data.</text>
</comment>
<dbReference type="GO" id="GO:0051607">
    <property type="term" value="P:defense response to virus"/>
    <property type="evidence" value="ECO:0007669"/>
    <property type="project" value="UniProtKB-KW"/>
</dbReference>
<accession>A0A644W517</accession>
<comment type="similarity">
    <text evidence="1">Belongs to the CRISPR-associated Csm4 family.</text>
</comment>
<evidence type="ECO:0000256" key="4">
    <source>
        <dbReference type="ARBA" id="ARBA00023118"/>
    </source>
</evidence>
<name>A0A644W517_9ZZZZ</name>
<dbReference type="AlphaFoldDB" id="A0A644W517"/>
<organism evidence="5">
    <name type="scientific">bioreactor metagenome</name>
    <dbReference type="NCBI Taxonomy" id="1076179"/>
    <lineage>
        <taxon>unclassified sequences</taxon>
        <taxon>metagenomes</taxon>
        <taxon>ecological metagenomes</taxon>
    </lineage>
</organism>
<dbReference type="NCBIfam" id="TIGR01903">
    <property type="entry name" value="cas5_csm4"/>
    <property type="match status" value="1"/>
</dbReference>
<evidence type="ECO:0000256" key="3">
    <source>
        <dbReference type="ARBA" id="ARBA00022884"/>
    </source>
</evidence>